<proteinExistence type="predicted"/>
<dbReference type="InterPro" id="IPR049012">
    <property type="entry name" value="Mutator_transp_dom"/>
</dbReference>
<accession>A0A195CBA7</accession>
<reference evidence="2 3" key="1">
    <citation type="submission" date="2016-03" db="EMBL/GenBank/DDBJ databases">
        <title>Cyphomyrmex costatus WGS genome.</title>
        <authorList>
            <person name="Nygaard S."/>
            <person name="Hu H."/>
            <person name="Boomsma J."/>
            <person name="Zhang G."/>
        </authorList>
    </citation>
    <scope>NUCLEOTIDE SEQUENCE [LARGE SCALE GENOMIC DNA]</scope>
    <source>
        <strain evidence="2">MS0001</strain>
        <tissue evidence="2">Whole body</tissue>
    </source>
</reference>
<organism evidence="2 3">
    <name type="scientific">Cyphomyrmex costatus</name>
    <dbReference type="NCBI Taxonomy" id="456900"/>
    <lineage>
        <taxon>Eukaryota</taxon>
        <taxon>Metazoa</taxon>
        <taxon>Ecdysozoa</taxon>
        <taxon>Arthropoda</taxon>
        <taxon>Hexapoda</taxon>
        <taxon>Insecta</taxon>
        <taxon>Pterygota</taxon>
        <taxon>Neoptera</taxon>
        <taxon>Endopterygota</taxon>
        <taxon>Hymenoptera</taxon>
        <taxon>Apocrita</taxon>
        <taxon>Aculeata</taxon>
        <taxon>Formicoidea</taxon>
        <taxon>Formicidae</taxon>
        <taxon>Myrmicinae</taxon>
        <taxon>Cyphomyrmex</taxon>
    </lineage>
</organism>
<gene>
    <name evidence="2" type="ORF">ALC62_11778</name>
</gene>
<feature type="non-terminal residue" evidence="2">
    <location>
        <position position="1"/>
    </location>
</feature>
<dbReference type="Pfam" id="PF20700">
    <property type="entry name" value="Mutator"/>
    <property type="match status" value="1"/>
</dbReference>
<evidence type="ECO:0000313" key="2">
    <source>
        <dbReference type="EMBL" id="KYM97486.1"/>
    </source>
</evidence>
<dbReference type="EMBL" id="KQ978068">
    <property type="protein sequence ID" value="KYM97486.1"/>
    <property type="molecule type" value="Genomic_DNA"/>
</dbReference>
<dbReference type="AlphaFoldDB" id="A0A195CBA7"/>
<evidence type="ECO:0000259" key="1">
    <source>
        <dbReference type="Pfam" id="PF20700"/>
    </source>
</evidence>
<feature type="domain" description="Mutator-like transposase" evidence="1">
    <location>
        <begin position="53"/>
        <end position="403"/>
    </location>
</feature>
<dbReference type="Proteomes" id="UP000078542">
    <property type="component" value="Unassembled WGS sequence"/>
</dbReference>
<protein>
    <recommendedName>
        <fullName evidence="1">Mutator-like transposase domain-containing protein</fullName>
    </recommendedName>
</protein>
<name>A0A195CBA7_9HYME</name>
<sequence length="500" mass="56150">TSAKKLKNQKEIEVPENCNIQYAIIDFCLVFSTLANFVKCSNVVNEDGNEILCNGKVEFQQCSKLGLGFKIMVKCEKCNPKYISSSDKIGQAYTINRRFIFVMRVLGLGLAGCNKFCGLMDICSSFLNQSSYDFYITKIHECISTVGEKLLSLAAEEEKNISCAENNIENTTNATVSGDGTWKRRGFASLYGVATLIGYYSGKVLDLFVKSSYCKSCETWKRKLNTAEYEDWYNDHIENDECMANHQGAAGNMEVTSIVEMFKRSFEKHGLRYSNYIGDGDSKTYSVVLNAKPYGENFEINKKECVGHVQKRMGKNLRELVNKTVEEKVVKGKTIRRKILSGEGKLSGPVIDKLTVYYGLAIRRHSNSIQDMKNAIWATYYHYSSTDEHPQHDKCPSGIDSWCVWQSASAADTLSSFKHDKLLLSKDILAAIKPIYENLSEDVLLERCLGGFTQNNNESLNQLIWKISPKVLPAGSKIAEIAAYIAACIFNEGTSLHQLF</sequence>
<keyword evidence="3" id="KW-1185">Reference proteome</keyword>
<evidence type="ECO:0000313" key="3">
    <source>
        <dbReference type="Proteomes" id="UP000078542"/>
    </source>
</evidence>